<reference evidence="2 3" key="1">
    <citation type="journal article" date="2019" name="Int. J. Syst. Evol. Microbiol.">
        <title>The Global Catalogue of Microorganisms (GCM) 10K type strain sequencing project: providing services to taxonomists for standard genome sequencing and annotation.</title>
        <authorList>
            <consortium name="The Broad Institute Genomics Platform"/>
            <consortium name="The Broad Institute Genome Sequencing Center for Infectious Disease"/>
            <person name="Wu L."/>
            <person name="Ma J."/>
        </authorList>
    </citation>
    <scope>NUCLEOTIDE SEQUENCE [LARGE SCALE GENOMIC DNA]</scope>
    <source>
        <strain evidence="2 3">JCM 16328</strain>
    </source>
</reference>
<comment type="caution">
    <text evidence="2">The sequence shown here is derived from an EMBL/GenBank/DDBJ whole genome shotgun (WGS) entry which is preliminary data.</text>
</comment>
<dbReference type="InterPro" id="IPR029044">
    <property type="entry name" value="Nucleotide-diphossugar_trans"/>
</dbReference>
<dbReference type="PANTHER" id="PTHR43685:SF11">
    <property type="entry name" value="GLYCOSYLTRANSFERASE TAGX-RELATED"/>
    <property type="match status" value="1"/>
</dbReference>
<protein>
    <recommendedName>
        <fullName evidence="1">Glycosyltransferase 2-like domain-containing protein</fullName>
    </recommendedName>
</protein>
<dbReference type="EMBL" id="BAAADV010000008">
    <property type="protein sequence ID" value="GAA0683054.1"/>
    <property type="molecule type" value="Genomic_DNA"/>
</dbReference>
<dbReference type="Proteomes" id="UP001500420">
    <property type="component" value="Unassembled WGS sequence"/>
</dbReference>
<name>A0AAV3TEX5_9EURY</name>
<evidence type="ECO:0000313" key="3">
    <source>
        <dbReference type="Proteomes" id="UP001500420"/>
    </source>
</evidence>
<gene>
    <name evidence="2" type="ORF">GCM10009020_35560</name>
</gene>
<feature type="domain" description="Glycosyltransferase 2-like" evidence="1">
    <location>
        <begin position="4"/>
        <end position="124"/>
    </location>
</feature>
<evidence type="ECO:0000313" key="2">
    <source>
        <dbReference type="EMBL" id="GAA0683054.1"/>
    </source>
</evidence>
<dbReference type="InterPro" id="IPR001173">
    <property type="entry name" value="Glyco_trans_2-like"/>
</dbReference>
<dbReference type="Gene3D" id="3.90.550.10">
    <property type="entry name" value="Spore Coat Polysaccharide Biosynthesis Protein SpsA, Chain A"/>
    <property type="match status" value="1"/>
</dbReference>
<keyword evidence="3" id="KW-1185">Reference proteome</keyword>
<dbReference type="Pfam" id="PF00535">
    <property type="entry name" value="Glycos_transf_2"/>
    <property type="match status" value="1"/>
</dbReference>
<dbReference type="PANTHER" id="PTHR43685">
    <property type="entry name" value="GLYCOSYLTRANSFERASE"/>
    <property type="match status" value="1"/>
</dbReference>
<dbReference type="CDD" id="cd00761">
    <property type="entry name" value="Glyco_tranf_GTA_type"/>
    <property type="match status" value="1"/>
</dbReference>
<dbReference type="SUPFAM" id="SSF53448">
    <property type="entry name" value="Nucleotide-diphospho-sugar transferases"/>
    <property type="match status" value="1"/>
</dbReference>
<dbReference type="RefSeq" id="WP_343776005.1">
    <property type="nucleotide sequence ID" value="NZ_BAAADV010000008.1"/>
</dbReference>
<dbReference type="AlphaFoldDB" id="A0AAV3TEX5"/>
<dbReference type="InterPro" id="IPR050834">
    <property type="entry name" value="Glycosyltransf_2"/>
</dbReference>
<evidence type="ECO:0000259" key="1">
    <source>
        <dbReference type="Pfam" id="PF00535"/>
    </source>
</evidence>
<sequence length="228" mass="24740">MLVSVVLPVYGRAPVVGDAVESVLSQTYEKLVLIVVDGGSSDGTVEVVRSFDDERIELLTRDEPGGVSSARNAGIEAANGRIVAFVDSDDRWHPDKLERQVEAFECDPDLGVCYTGLTKDYGEPLTRGGASGRISEVVRRMVVPTYTSTLAVRSEAFEAVGGFDEALPCFEDWDLCLRLVRDYEFRYLDESLVVKGTGGDNISAEPARLATAVKRAVDRLRTATDGTA</sequence>
<accession>A0AAV3TEX5</accession>
<organism evidence="2 3">
    <name type="scientific">Natronoarchaeum mannanilyticum</name>
    <dbReference type="NCBI Taxonomy" id="926360"/>
    <lineage>
        <taxon>Archaea</taxon>
        <taxon>Methanobacteriati</taxon>
        <taxon>Methanobacteriota</taxon>
        <taxon>Stenosarchaea group</taxon>
        <taxon>Halobacteria</taxon>
        <taxon>Halobacteriales</taxon>
        <taxon>Natronoarchaeaceae</taxon>
    </lineage>
</organism>
<proteinExistence type="predicted"/>